<evidence type="ECO:0000313" key="3">
    <source>
        <dbReference type="Proteomes" id="UP001165652"/>
    </source>
</evidence>
<dbReference type="InterPro" id="IPR005064">
    <property type="entry name" value="BUG"/>
</dbReference>
<comment type="caution">
    <text evidence="2">The sequence shown here is derived from an EMBL/GenBank/DDBJ whole genome shotgun (WGS) entry which is preliminary data.</text>
</comment>
<gene>
    <name evidence="2" type="ORF">PQJ73_25835</name>
</gene>
<dbReference type="PANTHER" id="PTHR42928">
    <property type="entry name" value="TRICARBOXYLATE-BINDING PROTEIN"/>
    <property type="match status" value="1"/>
</dbReference>
<reference evidence="2" key="1">
    <citation type="journal article" date="2023" name="Microbiol Resour">
        <title>Genome Sequences of Rhodoplanes serenus and Two Thermotolerant Strains, Rhodoplanes tepidamans and 'Rhodoplanes cryptolactis,' Further Refine the Genus.</title>
        <authorList>
            <person name="Rayyan A.A."/>
            <person name="Kyndt J.A."/>
        </authorList>
    </citation>
    <scope>NUCLEOTIDE SEQUENCE</scope>
    <source>
        <strain evidence="2">DSM 9987</strain>
    </source>
</reference>
<comment type="similarity">
    <text evidence="1">Belongs to the UPF0065 (bug) family.</text>
</comment>
<protein>
    <submittedName>
        <fullName evidence="2">Tripartite tricarboxylate transporter substrate-binding protein</fullName>
    </submittedName>
</protein>
<dbReference type="InterPro" id="IPR042100">
    <property type="entry name" value="Bug_dom1"/>
</dbReference>
<evidence type="ECO:0000313" key="2">
    <source>
        <dbReference type="EMBL" id="MDC7789117.1"/>
    </source>
</evidence>
<dbReference type="RefSeq" id="WP_272779947.1">
    <property type="nucleotide sequence ID" value="NZ_JAQQLI010000061.1"/>
</dbReference>
<dbReference type="PANTHER" id="PTHR42928:SF5">
    <property type="entry name" value="BLR1237 PROTEIN"/>
    <property type="match status" value="1"/>
</dbReference>
<proteinExistence type="inferred from homology"/>
<sequence>MSESKTTLPFRGAGPVVQSVAGGHNPLACVALAPAVPLIQNGQLRGLGLTSAKRFSTVPGVPTMAEQGIAGQESTTMQAFLAPAKTPKPIVDLLHREMIKVVKSPGMEERFTTLGFTPIGNSPAESAAQIQTELARWAKVIGEAHIAKM</sequence>
<dbReference type="EMBL" id="JAQQLI010000061">
    <property type="protein sequence ID" value="MDC7789117.1"/>
    <property type="molecule type" value="Genomic_DNA"/>
</dbReference>
<dbReference type="Pfam" id="PF03401">
    <property type="entry name" value="TctC"/>
    <property type="match status" value="1"/>
</dbReference>
<keyword evidence="3" id="KW-1185">Reference proteome</keyword>
<evidence type="ECO:0000256" key="1">
    <source>
        <dbReference type="ARBA" id="ARBA00006987"/>
    </source>
</evidence>
<dbReference type="Gene3D" id="3.40.190.10">
    <property type="entry name" value="Periplasmic binding protein-like II"/>
    <property type="match status" value="1"/>
</dbReference>
<dbReference type="Proteomes" id="UP001165652">
    <property type="component" value="Unassembled WGS sequence"/>
</dbReference>
<reference evidence="2" key="2">
    <citation type="submission" date="2023-02" db="EMBL/GenBank/DDBJ databases">
        <authorList>
            <person name="Rayyan A."/>
            <person name="Meyer T."/>
            <person name="Kyndt J.A."/>
        </authorList>
    </citation>
    <scope>NUCLEOTIDE SEQUENCE</scope>
    <source>
        <strain evidence="2">DSM 9987</strain>
    </source>
</reference>
<name>A0ABT5JHQ4_RHOTP</name>
<dbReference type="Gene3D" id="3.40.190.150">
    <property type="entry name" value="Bordetella uptake gene, domain 1"/>
    <property type="match status" value="1"/>
</dbReference>
<accession>A0ABT5JHQ4</accession>
<organism evidence="2 3">
    <name type="scientific">Rhodoplanes tepidamans</name>
    <name type="common">Rhodoplanes cryptolactis</name>
    <dbReference type="NCBI Taxonomy" id="200616"/>
    <lineage>
        <taxon>Bacteria</taxon>
        <taxon>Pseudomonadati</taxon>
        <taxon>Pseudomonadota</taxon>
        <taxon>Alphaproteobacteria</taxon>
        <taxon>Hyphomicrobiales</taxon>
        <taxon>Nitrobacteraceae</taxon>
        <taxon>Rhodoplanes</taxon>
    </lineage>
</organism>